<protein>
    <submittedName>
        <fullName evidence="1">Uncharacterized protein</fullName>
    </submittedName>
</protein>
<dbReference type="Proteomes" id="UP001152622">
    <property type="component" value="Chromosome 20"/>
</dbReference>
<evidence type="ECO:0000313" key="1">
    <source>
        <dbReference type="EMBL" id="KAJ8335772.1"/>
    </source>
</evidence>
<comment type="caution">
    <text evidence="1">The sequence shown here is derived from an EMBL/GenBank/DDBJ whole genome shotgun (WGS) entry which is preliminary data.</text>
</comment>
<evidence type="ECO:0000313" key="2">
    <source>
        <dbReference type="Proteomes" id="UP001152622"/>
    </source>
</evidence>
<accession>A0A9Q1EBK5</accession>
<proteinExistence type="predicted"/>
<gene>
    <name evidence="1" type="ORF">SKAU_G00391140</name>
</gene>
<organism evidence="1 2">
    <name type="scientific">Synaphobranchus kaupii</name>
    <name type="common">Kaup's arrowtooth eel</name>
    <dbReference type="NCBI Taxonomy" id="118154"/>
    <lineage>
        <taxon>Eukaryota</taxon>
        <taxon>Metazoa</taxon>
        <taxon>Chordata</taxon>
        <taxon>Craniata</taxon>
        <taxon>Vertebrata</taxon>
        <taxon>Euteleostomi</taxon>
        <taxon>Actinopterygii</taxon>
        <taxon>Neopterygii</taxon>
        <taxon>Teleostei</taxon>
        <taxon>Anguilliformes</taxon>
        <taxon>Synaphobranchidae</taxon>
        <taxon>Synaphobranchus</taxon>
    </lineage>
</organism>
<reference evidence="1" key="1">
    <citation type="journal article" date="2023" name="Science">
        <title>Genome structures resolve the early diversification of teleost fishes.</title>
        <authorList>
            <person name="Parey E."/>
            <person name="Louis A."/>
            <person name="Montfort J."/>
            <person name="Bouchez O."/>
            <person name="Roques C."/>
            <person name="Iampietro C."/>
            <person name="Lluch J."/>
            <person name="Castinel A."/>
            <person name="Donnadieu C."/>
            <person name="Desvignes T."/>
            <person name="Floi Bucao C."/>
            <person name="Jouanno E."/>
            <person name="Wen M."/>
            <person name="Mejri S."/>
            <person name="Dirks R."/>
            <person name="Jansen H."/>
            <person name="Henkel C."/>
            <person name="Chen W.J."/>
            <person name="Zahm M."/>
            <person name="Cabau C."/>
            <person name="Klopp C."/>
            <person name="Thompson A.W."/>
            <person name="Robinson-Rechavi M."/>
            <person name="Braasch I."/>
            <person name="Lecointre G."/>
            <person name="Bobe J."/>
            <person name="Postlethwait J.H."/>
            <person name="Berthelot C."/>
            <person name="Roest Crollius H."/>
            <person name="Guiguen Y."/>
        </authorList>
    </citation>
    <scope>NUCLEOTIDE SEQUENCE</scope>
    <source>
        <strain evidence="1">WJC10195</strain>
    </source>
</reference>
<name>A0A9Q1EBK5_SYNKA</name>
<sequence length="85" mass="9640">MDESCSVEWELVECRSVMSSAWEEHGGIRSAVSVLLCKHQQKKNTERAGQLKGHAQPQIFQFTCQTDKAQDSFRLVRASHRECCG</sequence>
<dbReference type="AlphaFoldDB" id="A0A9Q1EBK5"/>
<keyword evidence="2" id="KW-1185">Reference proteome</keyword>
<dbReference type="EMBL" id="JAINUF010000020">
    <property type="protein sequence ID" value="KAJ8335772.1"/>
    <property type="molecule type" value="Genomic_DNA"/>
</dbReference>